<proteinExistence type="predicted"/>
<evidence type="ECO:0000313" key="2">
    <source>
        <dbReference type="EMBL" id="MBX21840.1"/>
    </source>
</evidence>
<reference evidence="2" key="1">
    <citation type="submission" date="2018-02" db="EMBL/GenBank/DDBJ databases">
        <title>Rhizophora mucronata_Transcriptome.</title>
        <authorList>
            <person name="Meera S.P."/>
            <person name="Sreeshan A."/>
            <person name="Augustine A."/>
        </authorList>
    </citation>
    <scope>NUCLEOTIDE SEQUENCE</scope>
    <source>
        <tissue evidence="2">Leaf</tissue>
    </source>
</reference>
<accession>A0A2P2LV53</accession>
<feature type="region of interest" description="Disordered" evidence="1">
    <location>
        <begin position="1"/>
        <end position="27"/>
    </location>
</feature>
<sequence>MRGFADSGELHCSNKSGGLSLPSADPLSGDKMPPLDFLPFESLPFISSTEITLLFPLFGHDFQSLAMDETFVCFVGTEQSRLV</sequence>
<organism evidence="2">
    <name type="scientific">Rhizophora mucronata</name>
    <name type="common">Asiatic mangrove</name>
    <dbReference type="NCBI Taxonomy" id="61149"/>
    <lineage>
        <taxon>Eukaryota</taxon>
        <taxon>Viridiplantae</taxon>
        <taxon>Streptophyta</taxon>
        <taxon>Embryophyta</taxon>
        <taxon>Tracheophyta</taxon>
        <taxon>Spermatophyta</taxon>
        <taxon>Magnoliopsida</taxon>
        <taxon>eudicotyledons</taxon>
        <taxon>Gunneridae</taxon>
        <taxon>Pentapetalae</taxon>
        <taxon>rosids</taxon>
        <taxon>fabids</taxon>
        <taxon>Malpighiales</taxon>
        <taxon>Rhizophoraceae</taxon>
        <taxon>Rhizophora</taxon>
    </lineage>
</organism>
<protein>
    <submittedName>
        <fullName evidence="2">Uncharacterized protein</fullName>
    </submittedName>
</protein>
<evidence type="ECO:0000256" key="1">
    <source>
        <dbReference type="SAM" id="MobiDB-lite"/>
    </source>
</evidence>
<dbReference type="EMBL" id="GGEC01041356">
    <property type="protein sequence ID" value="MBX21840.1"/>
    <property type="molecule type" value="Transcribed_RNA"/>
</dbReference>
<dbReference type="AlphaFoldDB" id="A0A2P2LV53"/>
<name>A0A2P2LV53_RHIMU</name>